<evidence type="ECO:0000313" key="3">
    <source>
        <dbReference type="Proteomes" id="UP000577362"/>
    </source>
</evidence>
<dbReference type="EMBL" id="JACIEN010000001">
    <property type="protein sequence ID" value="MBB4015608.1"/>
    <property type="molecule type" value="Genomic_DNA"/>
</dbReference>
<keyword evidence="3" id="KW-1185">Reference proteome</keyword>
<dbReference type="Pfam" id="PF15943">
    <property type="entry name" value="YdaS_toxin"/>
    <property type="match status" value="1"/>
</dbReference>
<dbReference type="Proteomes" id="UP000577362">
    <property type="component" value="Unassembled WGS sequence"/>
</dbReference>
<proteinExistence type="predicted"/>
<organism evidence="2 3">
    <name type="scientific">Chelatococcus caeni</name>
    <dbReference type="NCBI Taxonomy" id="1348468"/>
    <lineage>
        <taxon>Bacteria</taxon>
        <taxon>Pseudomonadati</taxon>
        <taxon>Pseudomonadota</taxon>
        <taxon>Alphaproteobacteria</taxon>
        <taxon>Hyphomicrobiales</taxon>
        <taxon>Chelatococcaceae</taxon>
        <taxon>Chelatococcus</taxon>
    </lineage>
</organism>
<reference evidence="2 3" key="1">
    <citation type="submission" date="2020-08" db="EMBL/GenBank/DDBJ databases">
        <title>Genomic Encyclopedia of Type Strains, Phase IV (KMG-IV): sequencing the most valuable type-strain genomes for metagenomic binning, comparative biology and taxonomic classification.</title>
        <authorList>
            <person name="Goeker M."/>
        </authorList>
    </citation>
    <scope>NUCLEOTIDE SEQUENCE [LARGE SCALE GENOMIC DNA]</scope>
    <source>
        <strain evidence="2 3">DSM 103737</strain>
    </source>
</reference>
<dbReference type="PANTHER" id="PTHR34227:SF1">
    <property type="entry name" value="DIMETHYL SULFOXIDE REDUCTASE CHAPERONE-RELATED"/>
    <property type="match status" value="1"/>
</dbReference>
<dbReference type="InterPro" id="IPR010982">
    <property type="entry name" value="Lambda_DNA-bd_dom_sf"/>
</dbReference>
<dbReference type="SUPFAM" id="SSF47413">
    <property type="entry name" value="lambda repressor-like DNA-binding domains"/>
    <property type="match status" value="1"/>
</dbReference>
<dbReference type="InterPro" id="IPR020945">
    <property type="entry name" value="DMSO/NO3_reduct_chaperone"/>
</dbReference>
<evidence type="ECO:0000313" key="2">
    <source>
        <dbReference type="EMBL" id="MBB4015608.1"/>
    </source>
</evidence>
<name>A0A840BVW2_9HYPH</name>
<dbReference type="Gene3D" id="1.10.260.40">
    <property type="entry name" value="lambda repressor-like DNA-binding domains"/>
    <property type="match status" value="1"/>
</dbReference>
<sequence length="260" mass="28297">MREVGLRQAIEAAGGVRALARQLGVSQPTISGWRRVPADRVLTVESLTGVDRAVLRPDIYPPQDAAAAADVDPIDLARAEEYALLAVLLWRAPGQDLLDRLAQLRGDASEIGMAHLALADAAVGTDAEAVSREFFDLFIGLGRGELLPYASYYLTGFLHERPLAVLRGDLARLGIERAERVAEPEDHIAILCETMAGLIRCDFGVAGLGEREFFARHVEPWAGRFFADLETSRAGRFYRAVGTLGRVMMEIEAEAFALPA</sequence>
<dbReference type="RefSeq" id="WP_183315678.1">
    <property type="nucleotide sequence ID" value="NZ_JACIEN010000001.1"/>
</dbReference>
<dbReference type="InterPro" id="IPR036411">
    <property type="entry name" value="TorD-like_sf"/>
</dbReference>
<dbReference type="Pfam" id="PF02613">
    <property type="entry name" value="Nitrate_red_del"/>
    <property type="match status" value="1"/>
</dbReference>
<accession>A0A840BVW2</accession>
<dbReference type="PANTHER" id="PTHR34227">
    <property type="entry name" value="CHAPERONE PROTEIN YCDY"/>
    <property type="match status" value="1"/>
</dbReference>
<comment type="caution">
    <text evidence="2">The sequence shown here is derived from an EMBL/GenBank/DDBJ whole genome shotgun (WGS) entry which is preliminary data.</text>
</comment>
<protein>
    <submittedName>
        <fullName evidence="2">TorA maturation chaperone TorD</fullName>
    </submittedName>
</protein>
<dbReference type="AlphaFoldDB" id="A0A840BVW2"/>
<keyword evidence="1" id="KW-0143">Chaperone</keyword>
<dbReference type="GO" id="GO:0003677">
    <property type="term" value="F:DNA binding"/>
    <property type="evidence" value="ECO:0007669"/>
    <property type="project" value="InterPro"/>
</dbReference>
<dbReference type="SUPFAM" id="SSF89155">
    <property type="entry name" value="TorD-like"/>
    <property type="match status" value="1"/>
</dbReference>
<dbReference type="InterPro" id="IPR031856">
    <property type="entry name" value="YdaS_toxin-like"/>
</dbReference>
<gene>
    <name evidence="2" type="ORF">GGR16_000614</name>
</gene>
<dbReference type="Gene3D" id="1.10.3480.10">
    <property type="entry name" value="TorD-like"/>
    <property type="match status" value="1"/>
</dbReference>
<dbReference type="InterPro" id="IPR050289">
    <property type="entry name" value="TorD/DmsD_chaperones"/>
</dbReference>
<evidence type="ECO:0000256" key="1">
    <source>
        <dbReference type="ARBA" id="ARBA00023186"/>
    </source>
</evidence>